<dbReference type="GO" id="GO:0110001">
    <property type="term" value="C:toxin-antitoxin complex"/>
    <property type="evidence" value="ECO:0007669"/>
    <property type="project" value="InterPro"/>
</dbReference>
<dbReference type="OrthoDB" id="4829434at2"/>
<reference evidence="6" key="1">
    <citation type="submission" date="2017-11" db="EMBL/GenBank/DDBJ databases">
        <authorList>
            <person name="Kuznetsova I."/>
            <person name="Sazanova A."/>
            <person name="Chirak E."/>
            <person name="Safronova V."/>
            <person name="Willems A."/>
        </authorList>
    </citation>
    <scope>NUCLEOTIDE SEQUENCE [LARGE SCALE GENOMIC DNA]</scope>
    <source>
        <strain evidence="6">PEPV15</strain>
    </source>
</reference>
<feature type="region of interest" description="Disordered" evidence="4">
    <location>
        <begin position="66"/>
        <end position="86"/>
    </location>
</feature>
<dbReference type="GO" id="GO:0004540">
    <property type="term" value="F:RNA nuclease activity"/>
    <property type="evidence" value="ECO:0007669"/>
    <property type="project" value="InterPro"/>
</dbReference>
<keyword evidence="2" id="KW-0540">Nuclease</keyword>
<evidence type="ECO:0000313" key="5">
    <source>
        <dbReference type="EMBL" id="PSH54886.1"/>
    </source>
</evidence>
<accession>A0A2P7AL27</accession>
<dbReference type="InterPro" id="IPR008201">
    <property type="entry name" value="HepT-like"/>
</dbReference>
<sequence length="86" mass="9558">MKTKRLAEYLDHIRQAAIDAEAFVEGMSKSDFLADRRTQQAVVMSIIIVGEAATKVLERHGDFAKHQHRAVGVSTPDRSIATDPRP</sequence>
<dbReference type="RefSeq" id="WP_106719403.1">
    <property type="nucleotide sequence ID" value="NZ_JACHXT010000001.1"/>
</dbReference>
<evidence type="ECO:0000256" key="1">
    <source>
        <dbReference type="ARBA" id="ARBA00022649"/>
    </source>
</evidence>
<evidence type="ECO:0000256" key="3">
    <source>
        <dbReference type="ARBA" id="ARBA00022801"/>
    </source>
</evidence>
<evidence type="ECO:0000256" key="2">
    <source>
        <dbReference type="ARBA" id="ARBA00022722"/>
    </source>
</evidence>
<evidence type="ECO:0000313" key="6">
    <source>
        <dbReference type="Proteomes" id="UP000241158"/>
    </source>
</evidence>
<proteinExistence type="predicted"/>
<protein>
    <recommendedName>
        <fullName evidence="7">DUF86 domain-containing protein</fullName>
    </recommendedName>
</protein>
<dbReference type="Proteomes" id="UP000241158">
    <property type="component" value="Unassembled WGS sequence"/>
</dbReference>
<comment type="caution">
    <text evidence="5">The sequence shown here is derived from an EMBL/GenBank/DDBJ whole genome shotgun (WGS) entry which is preliminary data.</text>
</comment>
<keyword evidence="6" id="KW-1185">Reference proteome</keyword>
<dbReference type="EMBL" id="PGGN01000007">
    <property type="protein sequence ID" value="PSH54886.1"/>
    <property type="molecule type" value="Genomic_DNA"/>
</dbReference>
<organism evidence="5 6">
    <name type="scientific">Phyllobacterium endophyticum</name>
    <dbReference type="NCBI Taxonomy" id="1149773"/>
    <lineage>
        <taxon>Bacteria</taxon>
        <taxon>Pseudomonadati</taxon>
        <taxon>Pseudomonadota</taxon>
        <taxon>Alphaproteobacteria</taxon>
        <taxon>Hyphomicrobiales</taxon>
        <taxon>Phyllobacteriaceae</taxon>
        <taxon>Phyllobacterium</taxon>
    </lineage>
</organism>
<name>A0A2P7AL27_9HYPH</name>
<dbReference type="GO" id="GO:0016787">
    <property type="term" value="F:hydrolase activity"/>
    <property type="evidence" value="ECO:0007669"/>
    <property type="project" value="UniProtKB-KW"/>
</dbReference>
<gene>
    <name evidence="5" type="ORF">CU100_25285</name>
</gene>
<keyword evidence="1" id="KW-1277">Toxin-antitoxin system</keyword>
<keyword evidence="3" id="KW-0378">Hydrolase</keyword>
<dbReference type="Pfam" id="PF01934">
    <property type="entry name" value="HepT-like"/>
    <property type="match status" value="1"/>
</dbReference>
<evidence type="ECO:0008006" key="7">
    <source>
        <dbReference type="Google" id="ProtNLM"/>
    </source>
</evidence>
<dbReference type="AlphaFoldDB" id="A0A2P7AL27"/>
<evidence type="ECO:0000256" key="4">
    <source>
        <dbReference type="SAM" id="MobiDB-lite"/>
    </source>
</evidence>